<evidence type="ECO:0000256" key="6">
    <source>
        <dbReference type="ARBA" id="ARBA00009320"/>
    </source>
</evidence>
<dbReference type="InterPro" id="IPR001544">
    <property type="entry name" value="Aminotrans_IV"/>
</dbReference>
<comment type="catalytic activity">
    <reaction evidence="14 18">
        <text>L-leucine + 2-oxoglutarate = 4-methyl-2-oxopentanoate + L-glutamate</text>
        <dbReference type="Rhea" id="RHEA:18321"/>
        <dbReference type="ChEBI" id="CHEBI:16810"/>
        <dbReference type="ChEBI" id="CHEBI:17865"/>
        <dbReference type="ChEBI" id="CHEBI:29985"/>
        <dbReference type="ChEBI" id="CHEBI:57427"/>
        <dbReference type="EC" id="2.6.1.42"/>
    </reaction>
</comment>
<evidence type="ECO:0000256" key="1">
    <source>
        <dbReference type="ARBA" id="ARBA00001933"/>
    </source>
</evidence>
<keyword evidence="7 18" id="KW-0032">Aminotransferase</keyword>
<dbReference type="Gene3D" id="3.20.10.10">
    <property type="entry name" value="D-amino Acid Aminotransferase, subunit A, domain 2"/>
    <property type="match status" value="1"/>
</dbReference>
<evidence type="ECO:0000256" key="18">
    <source>
        <dbReference type="RuleBase" id="RU004517"/>
    </source>
</evidence>
<evidence type="ECO:0000256" key="16">
    <source>
        <dbReference type="RuleBase" id="RU004106"/>
    </source>
</evidence>
<comment type="pathway">
    <text evidence="4">Amino-acid biosynthesis; L-valine biosynthesis; L-valine from pyruvate: step 4/4.</text>
</comment>
<dbReference type="GO" id="GO:0008652">
    <property type="term" value="P:amino acid biosynthetic process"/>
    <property type="evidence" value="ECO:0007669"/>
    <property type="project" value="UniProtKB-KW"/>
</dbReference>
<dbReference type="EC" id="2.6.1.42" evidence="18"/>
<name>A0A953I065_9BACT</name>
<evidence type="ECO:0000256" key="11">
    <source>
        <dbReference type="ARBA" id="ARBA00023304"/>
    </source>
</evidence>
<dbReference type="PANTHER" id="PTHR11825">
    <property type="entry name" value="SUBGROUP IIII AMINOTRANSFERASE"/>
    <property type="match status" value="1"/>
</dbReference>
<dbReference type="GO" id="GO:0009082">
    <property type="term" value="P:branched-chain amino acid biosynthetic process"/>
    <property type="evidence" value="ECO:0007669"/>
    <property type="project" value="UniProtKB-KW"/>
</dbReference>
<evidence type="ECO:0000256" key="12">
    <source>
        <dbReference type="ARBA" id="ARBA00048212"/>
    </source>
</evidence>
<gene>
    <name evidence="19" type="ORF">KUV50_12065</name>
</gene>
<evidence type="ECO:0000256" key="13">
    <source>
        <dbReference type="ARBA" id="ARBA00048798"/>
    </source>
</evidence>
<evidence type="ECO:0000256" key="10">
    <source>
        <dbReference type="ARBA" id="ARBA00022898"/>
    </source>
</evidence>
<evidence type="ECO:0000256" key="2">
    <source>
        <dbReference type="ARBA" id="ARBA00003109"/>
    </source>
</evidence>
<comment type="pathway">
    <text evidence="5">Amino-acid biosynthesis; L-leucine biosynthesis; L-leucine from 3-methyl-2-oxobutanoate: step 4/4.</text>
</comment>
<evidence type="ECO:0000256" key="3">
    <source>
        <dbReference type="ARBA" id="ARBA00004824"/>
    </source>
</evidence>
<keyword evidence="20" id="KW-1185">Reference proteome</keyword>
<comment type="catalytic activity">
    <reaction evidence="12 18">
        <text>L-valine + 2-oxoglutarate = 3-methyl-2-oxobutanoate + L-glutamate</text>
        <dbReference type="Rhea" id="RHEA:24813"/>
        <dbReference type="ChEBI" id="CHEBI:11851"/>
        <dbReference type="ChEBI" id="CHEBI:16810"/>
        <dbReference type="ChEBI" id="CHEBI:29985"/>
        <dbReference type="ChEBI" id="CHEBI:57762"/>
        <dbReference type="EC" id="2.6.1.42"/>
    </reaction>
</comment>
<organism evidence="19 20">
    <name type="scientific">Membranihabitans marinus</name>
    <dbReference type="NCBI Taxonomy" id="1227546"/>
    <lineage>
        <taxon>Bacteria</taxon>
        <taxon>Pseudomonadati</taxon>
        <taxon>Bacteroidota</taxon>
        <taxon>Saprospiria</taxon>
        <taxon>Saprospirales</taxon>
        <taxon>Saprospiraceae</taxon>
        <taxon>Membranihabitans</taxon>
    </lineage>
</organism>
<dbReference type="AlphaFoldDB" id="A0A953I065"/>
<dbReference type="InterPro" id="IPR036038">
    <property type="entry name" value="Aminotransferase-like"/>
</dbReference>
<evidence type="ECO:0000256" key="4">
    <source>
        <dbReference type="ARBA" id="ARBA00004931"/>
    </source>
</evidence>
<keyword evidence="11 18" id="KW-0100">Branched-chain amino acid biosynthesis</keyword>
<comment type="similarity">
    <text evidence="6 16">Belongs to the class-IV pyridoxal-phosphate-dependent aminotransferase family.</text>
</comment>
<dbReference type="CDD" id="cd01557">
    <property type="entry name" value="BCAT_beta_family"/>
    <property type="match status" value="1"/>
</dbReference>
<dbReference type="PROSITE" id="PS00770">
    <property type="entry name" value="AA_TRANSFER_CLASS_4"/>
    <property type="match status" value="1"/>
</dbReference>
<dbReference type="RefSeq" id="WP_222580412.1">
    <property type="nucleotide sequence ID" value="NZ_JAHVHU010000010.1"/>
</dbReference>
<dbReference type="Gene3D" id="3.30.470.10">
    <property type="match status" value="1"/>
</dbReference>
<reference evidence="19" key="1">
    <citation type="submission" date="2021-06" db="EMBL/GenBank/DDBJ databases">
        <title>44 bacteria genomes isolated from Dapeng, Shenzhen.</title>
        <authorList>
            <person name="Zheng W."/>
            <person name="Yu S."/>
            <person name="Huang Y."/>
        </authorList>
    </citation>
    <scope>NUCLEOTIDE SEQUENCE</scope>
    <source>
        <strain evidence="19">DP5N28-2</strain>
    </source>
</reference>
<dbReference type="GO" id="GO:0004084">
    <property type="term" value="F:branched-chain-amino-acid transaminase activity"/>
    <property type="evidence" value="ECO:0007669"/>
    <property type="project" value="UniProtKB-EC"/>
</dbReference>
<dbReference type="NCBIfam" id="NF009897">
    <property type="entry name" value="PRK13357.1"/>
    <property type="match status" value="1"/>
</dbReference>
<dbReference type="EMBL" id="JAHVHU010000010">
    <property type="protein sequence ID" value="MBY5958877.1"/>
    <property type="molecule type" value="Genomic_DNA"/>
</dbReference>
<comment type="pathway">
    <text evidence="3">Amino-acid biosynthesis; L-isoleucine biosynthesis; L-isoleucine from 2-oxobutanoate: step 4/4.</text>
</comment>
<dbReference type="InterPro" id="IPR043131">
    <property type="entry name" value="BCAT-like_N"/>
</dbReference>
<comment type="cofactor">
    <cofactor evidence="1 17">
        <name>pyridoxal 5'-phosphate</name>
        <dbReference type="ChEBI" id="CHEBI:597326"/>
    </cofactor>
</comment>
<feature type="modified residue" description="N6-(pyridoxal phosphate)lysine" evidence="15">
    <location>
        <position position="196"/>
    </location>
</feature>
<dbReference type="InterPro" id="IPR018300">
    <property type="entry name" value="Aminotrans_IV_CS"/>
</dbReference>
<evidence type="ECO:0000256" key="14">
    <source>
        <dbReference type="ARBA" id="ARBA00049229"/>
    </source>
</evidence>
<sequence length="355" mass="40015">MSVDVSNIKISPVSKSKIDTVDFDQIPFGRVFTDHIFQAQYKNGQWGDMEISPLEHFSLHPSNLALHYGQSIFEGMKASADKNGTPLLFRPEEHARRLNRSARRMCMPEFPEELFMEALTELVTLDRNWIPDRPGSALYIRPLMFATDEFLGVAPSETYTFVIMLLPVGPYYSKPVKLWADTEFVRAVAGGTGEAKTAGNYAASLLPSKMAKDRGCDQVLWLDGKERKYVQEVGTMNIFFVFEDHIATPELDGAILAGVTRNAFLTLLRAKGYDVQTRKITINEVMEKGQNGQLKEVFGSGTAAVATIVEEVRYKDEVIKFDPEAAEVGPMLKQTIEDIRHGRQEDLHDWVMRVE</sequence>
<accession>A0A953I065</accession>
<comment type="caution">
    <text evidence="19">The sequence shown here is derived from an EMBL/GenBank/DDBJ whole genome shotgun (WGS) entry which is preliminary data.</text>
</comment>
<protein>
    <recommendedName>
        <fullName evidence="18">Branched-chain-amino-acid aminotransferase</fullName>
        <ecNumber evidence="18">2.6.1.42</ecNumber>
    </recommendedName>
</protein>
<comment type="function">
    <text evidence="2">Acts on leucine, isoleucine and valine.</text>
</comment>
<proteinExistence type="inferred from homology"/>
<evidence type="ECO:0000256" key="17">
    <source>
        <dbReference type="RuleBase" id="RU004516"/>
    </source>
</evidence>
<comment type="catalytic activity">
    <reaction evidence="13 18">
        <text>L-isoleucine + 2-oxoglutarate = (S)-3-methyl-2-oxopentanoate + L-glutamate</text>
        <dbReference type="Rhea" id="RHEA:24801"/>
        <dbReference type="ChEBI" id="CHEBI:16810"/>
        <dbReference type="ChEBI" id="CHEBI:29985"/>
        <dbReference type="ChEBI" id="CHEBI:35146"/>
        <dbReference type="ChEBI" id="CHEBI:58045"/>
        <dbReference type="EC" id="2.6.1.42"/>
    </reaction>
</comment>
<keyword evidence="9 18" id="KW-0808">Transferase</keyword>
<evidence type="ECO:0000256" key="7">
    <source>
        <dbReference type="ARBA" id="ARBA00022576"/>
    </source>
</evidence>
<evidence type="ECO:0000256" key="8">
    <source>
        <dbReference type="ARBA" id="ARBA00022605"/>
    </source>
</evidence>
<dbReference type="NCBIfam" id="TIGR01123">
    <property type="entry name" value="ilvE_II"/>
    <property type="match status" value="1"/>
</dbReference>
<evidence type="ECO:0000313" key="20">
    <source>
        <dbReference type="Proteomes" id="UP000753961"/>
    </source>
</evidence>
<dbReference type="SUPFAM" id="SSF56752">
    <property type="entry name" value="D-aminoacid aminotransferase-like PLP-dependent enzymes"/>
    <property type="match status" value="1"/>
</dbReference>
<dbReference type="PANTHER" id="PTHR11825:SF44">
    <property type="entry name" value="BRANCHED-CHAIN-AMINO-ACID AMINOTRANSFERASE"/>
    <property type="match status" value="1"/>
</dbReference>
<evidence type="ECO:0000256" key="5">
    <source>
        <dbReference type="ARBA" id="ARBA00005072"/>
    </source>
</evidence>
<dbReference type="PIRSF" id="PIRSF006468">
    <property type="entry name" value="BCAT1"/>
    <property type="match status" value="1"/>
</dbReference>
<dbReference type="Proteomes" id="UP000753961">
    <property type="component" value="Unassembled WGS sequence"/>
</dbReference>
<dbReference type="InterPro" id="IPR033939">
    <property type="entry name" value="BCAT_family"/>
</dbReference>
<dbReference type="InterPro" id="IPR043132">
    <property type="entry name" value="BCAT-like_C"/>
</dbReference>
<dbReference type="InterPro" id="IPR005786">
    <property type="entry name" value="B_amino_transII"/>
</dbReference>
<evidence type="ECO:0000313" key="19">
    <source>
        <dbReference type="EMBL" id="MBY5958877.1"/>
    </source>
</evidence>
<dbReference type="Pfam" id="PF01063">
    <property type="entry name" value="Aminotran_4"/>
    <property type="match status" value="1"/>
</dbReference>
<evidence type="ECO:0000256" key="15">
    <source>
        <dbReference type="PIRSR" id="PIRSR006468-1"/>
    </source>
</evidence>
<evidence type="ECO:0000256" key="9">
    <source>
        <dbReference type="ARBA" id="ARBA00022679"/>
    </source>
</evidence>
<keyword evidence="10 17" id="KW-0663">Pyridoxal phosphate</keyword>
<keyword evidence="8 18" id="KW-0028">Amino-acid biosynthesis</keyword>